<dbReference type="InterPro" id="IPR023375">
    <property type="entry name" value="ADC_dom_sf"/>
</dbReference>
<dbReference type="EMBL" id="BAAAHB010000021">
    <property type="protein sequence ID" value="GAA0461455.1"/>
    <property type="molecule type" value="Genomic_DNA"/>
</dbReference>
<name>A0ABP3JUE0_9ACTN</name>
<organism evidence="2 3">
    <name type="scientific">Streptomyces stramineus</name>
    <dbReference type="NCBI Taxonomy" id="173861"/>
    <lineage>
        <taxon>Bacteria</taxon>
        <taxon>Bacillati</taxon>
        <taxon>Actinomycetota</taxon>
        <taxon>Actinomycetes</taxon>
        <taxon>Kitasatosporales</taxon>
        <taxon>Streptomycetaceae</taxon>
        <taxon>Streptomyces</taxon>
    </lineage>
</organism>
<dbReference type="Pfam" id="PF06314">
    <property type="entry name" value="ADC"/>
    <property type="match status" value="1"/>
</dbReference>
<comment type="caution">
    <text evidence="2">The sequence shown here is derived from an EMBL/GenBank/DDBJ whole genome shotgun (WGS) entry which is preliminary data.</text>
</comment>
<keyword evidence="3" id="KW-1185">Reference proteome</keyword>
<accession>A0ABP3JUE0</accession>
<evidence type="ECO:0000313" key="3">
    <source>
        <dbReference type="Proteomes" id="UP001499895"/>
    </source>
</evidence>
<reference evidence="3" key="1">
    <citation type="journal article" date="2019" name="Int. J. Syst. Evol. Microbiol.">
        <title>The Global Catalogue of Microorganisms (GCM) 10K type strain sequencing project: providing services to taxonomists for standard genome sequencing and annotation.</title>
        <authorList>
            <consortium name="The Broad Institute Genomics Platform"/>
            <consortium name="The Broad Institute Genome Sequencing Center for Infectious Disease"/>
            <person name="Wu L."/>
            <person name="Ma J."/>
        </authorList>
    </citation>
    <scope>NUCLEOTIDE SEQUENCE [LARGE SCALE GENOMIC DNA]</scope>
    <source>
        <strain evidence="3">JCM 10649</strain>
    </source>
</reference>
<dbReference type="InterPro" id="IPR010451">
    <property type="entry name" value="Acetoacetate_decarboxylase"/>
</dbReference>
<feature type="compositionally biased region" description="Basic residues" evidence="1">
    <location>
        <begin position="234"/>
        <end position="244"/>
    </location>
</feature>
<dbReference type="Gene3D" id="2.40.400.10">
    <property type="entry name" value="Acetoacetate decarboxylase-like"/>
    <property type="match status" value="1"/>
</dbReference>
<dbReference type="Proteomes" id="UP001499895">
    <property type="component" value="Unassembled WGS sequence"/>
</dbReference>
<protein>
    <recommendedName>
        <fullName evidence="4">Acetoacetate decarboxylase</fullName>
    </recommendedName>
</protein>
<evidence type="ECO:0008006" key="4">
    <source>
        <dbReference type="Google" id="ProtNLM"/>
    </source>
</evidence>
<gene>
    <name evidence="2" type="ORF">GCM10009544_24960</name>
</gene>
<feature type="region of interest" description="Disordered" evidence="1">
    <location>
        <begin position="225"/>
        <end position="244"/>
    </location>
</feature>
<dbReference type="RefSeq" id="WP_344089619.1">
    <property type="nucleotide sequence ID" value="NZ_BAAAHB010000021.1"/>
</dbReference>
<sequence>MNASPAHDGAQLPLFPGEPWHLRGALCVSLWRIRPRDLPRWPLPHRARPLVTAGRATLLTFWADYRPPGVLAYRELLLLLVVRRRGRVRGTVVAAWVDNERSRTGGRALWGIPKHSGEVCFETARLSLRPTAAPVTRACLTVEGAVAARGAWREVIPLPGRPALRARLLQQRPAGPGDVPLRLSGRVALARARFGAGPDTPLAFLAPHRPRLTVTVRDLRFSVGEPSARVRASPSRRSRGSAVA</sequence>
<evidence type="ECO:0000256" key="1">
    <source>
        <dbReference type="SAM" id="MobiDB-lite"/>
    </source>
</evidence>
<proteinExistence type="predicted"/>
<evidence type="ECO:0000313" key="2">
    <source>
        <dbReference type="EMBL" id="GAA0461455.1"/>
    </source>
</evidence>
<dbReference type="SUPFAM" id="SSF160104">
    <property type="entry name" value="Acetoacetate decarboxylase-like"/>
    <property type="match status" value="1"/>
</dbReference>